<dbReference type="Proteomes" id="UP001211065">
    <property type="component" value="Unassembled WGS sequence"/>
</dbReference>
<evidence type="ECO:0000256" key="7">
    <source>
        <dbReference type="ARBA" id="ARBA00022840"/>
    </source>
</evidence>
<evidence type="ECO:0000256" key="3">
    <source>
        <dbReference type="ARBA" id="ARBA00012054"/>
    </source>
</evidence>
<dbReference type="AlphaFoldDB" id="A0AAD5XZG9"/>
<comment type="similarity">
    <text evidence="2 9">Belongs to the gluconokinase GntK/GntV family.</text>
</comment>
<comment type="pathway">
    <text evidence="1 9">Carbohydrate acid metabolism; D-gluconate degradation.</text>
</comment>
<keyword evidence="5 9" id="KW-0547">Nucleotide-binding</keyword>
<gene>
    <name evidence="10" type="ORF">HK099_002029</name>
</gene>
<dbReference type="GO" id="GO:0005975">
    <property type="term" value="P:carbohydrate metabolic process"/>
    <property type="evidence" value="ECO:0007669"/>
    <property type="project" value="InterPro"/>
</dbReference>
<organism evidence="10 11">
    <name type="scientific">Clydaea vesicula</name>
    <dbReference type="NCBI Taxonomy" id="447962"/>
    <lineage>
        <taxon>Eukaryota</taxon>
        <taxon>Fungi</taxon>
        <taxon>Fungi incertae sedis</taxon>
        <taxon>Chytridiomycota</taxon>
        <taxon>Chytridiomycota incertae sedis</taxon>
        <taxon>Chytridiomycetes</taxon>
        <taxon>Lobulomycetales</taxon>
        <taxon>Lobulomycetaceae</taxon>
        <taxon>Clydaea</taxon>
    </lineage>
</organism>
<evidence type="ECO:0000256" key="9">
    <source>
        <dbReference type="RuleBase" id="RU363066"/>
    </source>
</evidence>
<dbReference type="InterPro" id="IPR006001">
    <property type="entry name" value="Therm_gnt_kin"/>
</dbReference>
<evidence type="ECO:0000256" key="4">
    <source>
        <dbReference type="ARBA" id="ARBA00022679"/>
    </source>
</evidence>
<proteinExistence type="inferred from homology"/>
<dbReference type="GO" id="GO:0046316">
    <property type="term" value="F:gluconokinase activity"/>
    <property type="evidence" value="ECO:0007669"/>
    <property type="project" value="UniProtKB-EC"/>
</dbReference>
<reference evidence="10" key="1">
    <citation type="submission" date="2020-05" db="EMBL/GenBank/DDBJ databases">
        <title>Phylogenomic resolution of chytrid fungi.</title>
        <authorList>
            <person name="Stajich J.E."/>
            <person name="Amses K."/>
            <person name="Simmons R."/>
            <person name="Seto K."/>
            <person name="Myers J."/>
            <person name="Bonds A."/>
            <person name="Quandt C.A."/>
            <person name="Barry K."/>
            <person name="Liu P."/>
            <person name="Grigoriev I."/>
            <person name="Longcore J.E."/>
            <person name="James T.Y."/>
        </authorList>
    </citation>
    <scope>NUCLEOTIDE SEQUENCE</scope>
    <source>
        <strain evidence="10">JEL0476</strain>
    </source>
</reference>
<evidence type="ECO:0000256" key="1">
    <source>
        <dbReference type="ARBA" id="ARBA00004875"/>
    </source>
</evidence>
<evidence type="ECO:0000313" key="10">
    <source>
        <dbReference type="EMBL" id="KAJ3222666.1"/>
    </source>
</evidence>
<dbReference type="GO" id="GO:0005524">
    <property type="term" value="F:ATP binding"/>
    <property type="evidence" value="ECO:0007669"/>
    <property type="project" value="UniProtKB-KW"/>
</dbReference>
<dbReference type="CDD" id="cd02021">
    <property type="entry name" value="GntK"/>
    <property type="match status" value="1"/>
</dbReference>
<keyword evidence="11" id="KW-1185">Reference proteome</keyword>
<name>A0AAD5XZG9_9FUNG</name>
<comment type="catalytic activity">
    <reaction evidence="8 9">
        <text>D-gluconate + ATP = 6-phospho-D-gluconate + ADP + H(+)</text>
        <dbReference type="Rhea" id="RHEA:19433"/>
        <dbReference type="ChEBI" id="CHEBI:15378"/>
        <dbReference type="ChEBI" id="CHEBI:18391"/>
        <dbReference type="ChEBI" id="CHEBI:30616"/>
        <dbReference type="ChEBI" id="CHEBI:58759"/>
        <dbReference type="ChEBI" id="CHEBI:456216"/>
        <dbReference type="EC" id="2.7.1.12"/>
    </reaction>
</comment>
<keyword evidence="6 9" id="KW-0418">Kinase</keyword>
<dbReference type="EMBL" id="JADGJW010000164">
    <property type="protein sequence ID" value="KAJ3222666.1"/>
    <property type="molecule type" value="Genomic_DNA"/>
</dbReference>
<dbReference type="EC" id="2.7.1.12" evidence="3 9"/>
<dbReference type="InterPro" id="IPR027417">
    <property type="entry name" value="P-loop_NTPase"/>
</dbReference>
<dbReference type="GO" id="GO:0005737">
    <property type="term" value="C:cytoplasm"/>
    <property type="evidence" value="ECO:0007669"/>
    <property type="project" value="TreeGrafter"/>
</dbReference>
<dbReference type="PANTHER" id="PTHR43442:SF3">
    <property type="entry name" value="GLUCONOKINASE-RELATED"/>
    <property type="match status" value="1"/>
</dbReference>
<dbReference type="SUPFAM" id="SSF52540">
    <property type="entry name" value="P-loop containing nucleoside triphosphate hydrolases"/>
    <property type="match status" value="1"/>
</dbReference>
<dbReference type="PANTHER" id="PTHR43442">
    <property type="entry name" value="GLUCONOKINASE-RELATED"/>
    <property type="match status" value="1"/>
</dbReference>
<accession>A0AAD5XZG9</accession>
<dbReference type="Gene3D" id="3.40.50.300">
    <property type="entry name" value="P-loop containing nucleotide triphosphate hydrolases"/>
    <property type="match status" value="1"/>
</dbReference>
<evidence type="ECO:0000256" key="2">
    <source>
        <dbReference type="ARBA" id="ARBA00008420"/>
    </source>
</evidence>
<protein>
    <recommendedName>
        <fullName evidence="3 9">Gluconokinase</fullName>
        <ecNumber evidence="3 9">2.7.1.12</ecNumber>
    </recommendedName>
</protein>
<evidence type="ECO:0000313" key="11">
    <source>
        <dbReference type="Proteomes" id="UP001211065"/>
    </source>
</evidence>
<comment type="caution">
    <text evidence="10">The sequence shown here is derived from an EMBL/GenBank/DDBJ whole genome shotgun (WGS) entry which is preliminary data.</text>
</comment>
<keyword evidence="7 9" id="KW-0067">ATP-binding</keyword>
<evidence type="ECO:0000256" key="6">
    <source>
        <dbReference type="ARBA" id="ARBA00022777"/>
    </source>
</evidence>
<evidence type="ECO:0000256" key="8">
    <source>
        <dbReference type="ARBA" id="ARBA00048090"/>
    </source>
</evidence>
<dbReference type="NCBIfam" id="TIGR01313">
    <property type="entry name" value="therm_gnt_kin"/>
    <property type="match status" value="1"/>
</dbReference>
<keyword evidence="4 9" id="KW-0808">Transferase</keyword>
<evidence type="ECO:0000256" key="5">
    <source>
        <dbReference type="ARBA" id="ARBA00022741"/>
    </source>
</evidence>
<sequence length="172" mass="19958">MGVSGTGKSSVANLLREKLKDCEFIEGDDFHSEENKKKMSAGIPLNDDDRTPWLLFLNDRLRCSTTLNTIVACSCLKLKYRKLFQSSKEKKDQLKFIYLYGKKELLEERILKRKDHFAKINLMESQFEDLEPPTSEELTQNFLGKYNVEDDLKTIVQKILISIQEYSPSLII</sequence>